<dbReference type="STRING" id="1802525.A2975_03390"/>
<feature type="transmembrane region" description="Helical" evidence="1">
    <location>
        <begin position="52"/>
        <end position="72"/>
    </location>
</feature>
<organism evidence="2 3">
    <name type="scientific">Candidatus Woesebacteria bacterium RIFCSPLOWO2_01_FULL_44_14</name>
    <dbReference type="NCBI Taxonomy" id="1802525"/>
    <lineage>
        <taxon>Bacteria</taxon>
        <taxon>Candidatus Woeseibacteriota</taxon>
    </lineage>
</organism>
<keyword evidence="1" id="KW-0472">Membrane</keyword>
<accession>A0A1F8C193</accession>
<evidence type="ECO:0008006" key="4">
    <source>
        <dbReference type="Google" id="ProtNLM"/>
    </source>
</evidence>
<gene>
    <name evidence="2" type="ORF">A2975_03390</name>
</gene>
<proteinExistence type="predicted"/>
<reference evidence="2 3" key="1">
    <citation type="journal article" date="2016" name="Nat. Commun.">
        <title>Thousands of microbial genomes shed light on interconnected biogeochemical processes in an aquifer system.</title>
        <authorList>
            <person name="Anantharaman K."/>
            <person name="Brown C.T."/>
            <person name="Hug L.A."/>
            <person name="Sharon I."/>
            <person name="Castelle C.J."/>
            <person name="Probst A.J."/>
            <person name="Thomas B.C."/>
            <person name="Singh A."/>
            <person name="Wilkins M.J."/>
            <person name="Karaoz U."/>
            <person name="Brodie E.L."/>
            <person name="Williams K.H."/>
            <person name="Hubbard S.S."/>
            <person name="Banfield J.F."/>
        </authorList>
    </citation>
    <scope>NUCLEOTIDE SEQUENCE [LARGE SCALE GENOMIC DNA]</scope>
</reference>
<feature type="transmembrane region" description="Helical" evidence="1">
    <location>
        <begin position="84"/>
        <end position="107"/>
    </location>
</feature>
<dbReference type="EMBL" id="MGHL01000006">
    <property type="protein sequence ID" value="OGM70093.1"/>
    <property type="molecule type" value="Genomic_DNA"/>
</dbReference>
<keyword evidence="1" id="KW-0812">Transmembrane</keyword>
<sequence length="112" mass="12226">MLKRIPFYKIVVPVLAVNLLLVLLVILMQRSLPPVIPLFYGQPAGERELAKSIWLMIPAVVSLVLVVINVGLTKLVGDNFLQRALVGAIVAVTTLSTITIIKIMFLVGNLPI</sequence>
<evidence type="ECO:0000256" key="1">
    <source>
        <dbReference type="SAM" id="Phobius"/>
    </source>
</evidence>
<name>A0A1F8C193_9BACT</name>
<dbReference type="Proteomes" id="UP000178429">
    <property type="component" value="Unassembled WGS sequence"/>
</dbReference>
<protein>
    <recommendedName>
        <fullName evidence="4">DUF1648 domain-containing protein</fullName>
    </recommendedName>
</protein>
<feature type="transmembrane region" description="Helical" evidence="1">
    <location>
        <begin position="7"/>
        <end position="32"/>
    </location>
</feature>
<evidence type="ECO:0000313" key="3">
    <source>
        <dbReference type="Proteomes" id="UP000178429"/>
    </source>
</evidence>
<evidence type="ECO:0000313" key="2">
    <source>
        <dbReference type="EMBL" id="OGM70093.1"/>
    </source>
</evidence>
<dbReference type="AlphaFoldDB" id="A0A1F8C193"/>
<comment type="caution">
    <text evidence="2">The sequence shown here is derived from an EMBL/GenBank/DDBJ whole genome shotgun (WGS) entry which is preliminary data.</text>
</comment>
<keyword evidence="1" id="KW-1133">Transmembrane helix</keyword>